<evidence type="ECO:0000313" key="9">
    <source>
        <dbReference type="EMBL" id="MYH60842.1"/>
    </source>
</evidence>
<accession>A0A6B1FT92</accession>
<dbReference type="PANTHER" id="PTHR43386">
    <property type="entry name" value="OLIGOPEPTIDE TRANSPORT SYSTEM PERMEASE PROTEIN APPC"/>
    <property type="match status" value="1"/>
</dbReference>
<dbReference type="PANTHER" id="PTHR43386:SF1">
    <property type="entry name" value="D,D-DIPEPTIDE TRANSPORT SYSTEM PERMEASE PROTEIN DDPC-RELATED"/>
    <property type="match status" value="1"/>
</dbReference>
<protein>
    <submittedName>
        <fullName evidence="9">ABC transporter permease</fullName>
    </submittedName>
</protein>
<keyword evidence="3" id="KW-1003">Cell membrane</keyword>
<dbReference type="SUPFAM" id="SSF161098">
    <property type="entry name" value="MetI-like"/>
    <property type="match status" value="1"/>
</dbReference>
<evidence type="ECO:0000256" key="1">
    <source>
        <dbReference type="ARBA" id="ARBA00004651"/>
    </source>
</evidence>
<dbReference type="CDD" id="cd06261">
    <property type="entry name" value="TM_PBP2"/>
    <property type="match status" value="1"/>
</dbReference>
<dbReference type="EMBL" id="VYDA01000127">
    <property type="protein sequence ID" value="MYH60842.1"/>
    <property type="molecule type" value="Genomic_DNA"/>
</dbReference>
<dbReference type="PROSITE" id="PS50928">
    <property type="entry name" value="ABC_TM1"/>
    <property type="match status" value="1"/>
</dbReference>
<feature type="transmembrane region" description="Helical" evidence="7">
    <location>
        <begin position="266"/>
        <end position="285"/>
    </location>
</feature>
<keyword evidence="6 7" id="KW-0472">Membrane</keyword>
<evidence type="ECO:0000259" key="8">
    <source>
        <dbReference type="PROSITE" id="PS50928"/>
    </source>
</evidence>
<dbReference type="Gene3D" id="1.10.3720.10">
    <property type="entry name" value="MetI-like"/>
    <property type="match status" value="1"/>
</dbReference>
<name>A0A6B1FT92_9CHLR</name>
<organism evidence="9">
    <name type="scientific">Caldilineaceae bacterium SB0675_bin_29</name>
    <dbReference type="NCBI Taxonomy" id="2605266"/>
    <lineage>
        <taxon>Bacteria</taxon>
        <taxon>Bacillati</taxon>
        <taxon>Chloroflexota</taxon>
        <taxon>Caldilineae</taxon>
        <taxon>Caldilineales</taxon>
        <taxon>Caldilineaceae</taxon>
    </lineage>
</organism>
<dbReference type="InterPro" id="IPR050366">
    <property type="entry name" value="BP-dependent_transpt_permease"/>
</dbReference>
<feature type="transmembrane region" description="Helical" evidence="7">
    <location>
        <begin position="140"/>
        <end position="159"/>
    </location>
</feature>
<gene>
    <name evidence="9" type="ORF">F4148_03445</name>
</gene>
<dbReference type="InterPro" id="IPR000515">
    <property type="entry name" value="MetI-like"/>
</dbReference>
<dbReference type="AlphaFoldDB" id="A0A6B1FT92"/>
<keyword evidence="2 7" id="KW-0813">Transport</keyword>
<dbReference type="GO" id="GO:0005886">
    <property type="term" value="C:plasma membrane"/>
    <property type="evidence" value="ECO:0007669"/>
    <property type="project" value="UniProtKB-SubCell"/>
</dbReference>
<feature type="transmembrane region" description="Helical" evidence="7">
    <location>
        <begin position="106"/>
        <end position="128"/>
    </location>
</feature>
<dbReference type="Pfam" id="PF00528">
    <property type="entry name" value="BPD_transp_1"/>
    <property type="match status" value="1"/>
</dbReference>
<dbReference type="InterPro" id="IPR025966">
    <property type="entry name" value="OppC_N"/>
</dbReference>
<comment type="similarity">
    <text evidence="7">Belongs to the binding-protein-dependent transport system permease family.</text>
</comment>
<feature type="transmembrane region" description="Helical" evidence="7">
    <location>
        <begin position="39"/>
        <end position="57"/>
    </location>
</feature>
<evidence type="ECO:0000256" key="6">
    <source>
        <dbReference type="ARBA" id="ARBA00023136"/>
    </source>
</evidence>
<feature type="transmembrane region" description="Helical" evidence="7">
    <location>
        <begin position="221"/>
        <end position="246"/>
    </location>
</feature>
<evidence type="ECO:0000256" key="2">
    <source>
        <dbReference type="ARBA" id="ARBA00022448"/>
    </source>
</evidence>
<evidence type="ECO:0000256" key="7">
    <source>
        <dbReference type="RuleBase" id="RU363032"/>
    </source>
</evidence>
<dbReference type="Pfam" id="PF12911">
    <property type="entry name" value="OppC_N"/>
    <property type="match status" value="1"/>
</dbReference>
<feature type="domain" description="ABC transmembrane type-1" evidence="8">
    <location>
        <begin position="100"/>
        <end position="289"/>
    </location>
</feature>
<dbReference type="GO" id="GO:0055085">
    <property type="term" value="P:transmembrane transport"/>
    <property type="evidence" value="ECO:0007669"/>
    <property type="project" value="InterPro"/>
</dbReference>
<keyword evidence="4 7" id="KW-0812">Transmembrane</keyword>
<proteinExistence type="inferred from homology"/>
<keyword evidence="5 7" id="KW-1133">Transmembrane helix</keyword>
<comment type="caution">
    <text evidence="9">The sequence shown here is derived from an EMBL/GenBank/DDBJ whole genome shotgun (WGS) entry which is preliminary data.</text>
</comment>
<evidence type="ECO:0000256" key="3">
    <source>
        <dbReference type="ARBA" id="ARBA00022475"/>
    </source>
</evidence>
<dbReference type="InterPro" id="IPR035906">
    <property type="entry name" value="MetI-like_sf"/>
</dbReference>
<evidence type="ECO:0000256" key="5">
    <source>
        <dbReference type="ARBA" id="ARBA00022989"/>
    </source>
</evidence>
<sequence length="305" mass="32462">MSNIPEPQLEGLEIRKPESQSRLSARLAEYYAIFRGNKLTSLGASITLIFFVLAVFGPEIAPFDPTIVELRDRLQGPSAKHILGTDEMGRDVASRLLHGARISTGVALLSVALAVLFGVALGATAGYFGGTWDMVAMRLVDILLAFPSLILAIALISVLEPGVTSLIIAVSVTRLPTLARLARGSILATKEFDYVLAARCVGVSDRLILLKHLLPNAMSPLVVQATLSTGGAIIHAATLGFLGLGVQAPTPEWGAMLSRGRTYTTIAPHVVIFPGLAIALFVFGLNTFGDGLRDSLDPMLRRLAR</sequence>
<evidence type="ECO:0000256" key="4">
    <source>
        <dbReference type="ARBA" id="ARBA00022692"/>
    </source>
</evidence>
<comment type="subcellular location">
    <subcellularLocation>
        <location evidence="1 7">Cell membrane</location>
        <topology evidence="1 7">Multi-pass membrane protein</topology>
    </subcellularLocation>
</comment>
<reference evidence="9" key="1">
    <citation type="submission" date="2019-09" db="EMBL/GenBank/DDBJ databases">
        <title>Characterisation of the sponge microbiome using genome-centric metagenomics.</title>
        <authorList>
            <person name="Engelberts J.P."/>
            <person name="Robbins S.J."/>
            <person name="De Goeij J.M."/>
            <person name="Aranda M."/>
            <person name="Bell S.C."/>
            <person name="Webster N.S."/>
        </authorList>
    </citation>
    <scope>NUCLEOTIDE SEQUENCE</scope>
    <source>
        <strain evidence="9">SB0675_bin_29</strain>
    </source>
</reference>